<comment type="similarity">
    <text evidence="2">Belongs to the ycf68 family.</text>
</comment>
<feature type="region of interest" description="Disordered" evidence="6">
    <location>
        <begin position="66"/>
        <end position="99"/>
    </location>
</feature>
<comment type="subcellular location">
    <subcellularLocation>
        <location evidence="1">Plastid</location>
        <location evidence="1">Chloroplast</location>
    </subcellularLocation>
</comment>
<organism evidence="7 8">
    <name type="scientific">Datura stramonium</name>
    <name type="common">Jimsonweed</name>
    <name type="synonym">Common thornapple</name>
    <dbReference type="NCBI Taxonomy" id="4076"/>
    <lineage>
        <taxon>Eukaryota</taxon>
        <taxon>Viridiplantae</taxon>
        <taxon>Streptophyta</taxon>
        <taxon>Embryophyta</taxon>
        <taxon>Tracheophyta</taxon>
        <taxon>Spermatophyta</taxon>
        <taxon>Magnoliopsida</taxon>
        <taxon>eudicotyledons</taxon>
        <taxon>Gunneridae</taxon>
        <taxon>Pentapetalae</taxon>
        <taxon>asterids</taxon>
        <taxon>lamiids</taxon>
        <taxon>Solanales</taxon>
        <taxon>Solanaceae</taxon>
        <taxon>Solanoideae</taxon>
        <taxon>Datureae</taxon>
        <taxon>Datura</taxon>
    </lineage>
</organism>
<keyword evidence="8" id="KW-1185">Reference proteome</keyword>
<evidence type="ECO:0000256" key="5">
    <source>
        <dbReference type="ARBA" id="ARBA00022640"/>
    </source>
</evidence>
<evidence type="ECO:0000256" key="6">
    <source>
        <dbReference type="SAM" id="MobiDB-lite"/>
    </source>
</evidence>
<comment type="caution">
    <text evidence="7">The sequence shown here is derived from an EMBL/GenBank/DDBJ whole genome shotgun (WGS) entry which is preliminary data.</text>
</comment>
<evidence type="ECO:0000313" key="7">
    <source>
        <dbReference type="EMBL" id="MCD9639221.1"/>
    </source>
</evidence>
<feature type="region of interest" description="Disordered" evidence="6">
    <location>
        <begin position="14"/>
        <end position="41"/>
    </location>
</feature>
<dbReference type="PANTHER" id="PTHR34890">
    <property type="entry name" value="ORF16-LACZ FUSION PROTEIN-RELATED"/>
    <property type="match status" value="1"/>
</dbReference>
<dbReference type="EMBL" id="JACEIK010002866">
    <property type="protein sequence ID" value="MCD9639221.1"/>
    <property type="molecule type" value="Genomic_DNA"/>
</dbReference>
<keyword evidence="5" id="KW-0934">Plastid</keyword>
<evidence type="ECO:0000256" key="2">
    <source>
        <dbReference type="ARBA" id="ARBA00007638"/>
    </source>
</evidence>
<gene>
    <name evidence="7" type="ORF">HAX54_023600</name>
</gene>
<protein>
    <recommendedName>
        <fullName evidence="3">Uncharacterized protein ycf68</fullName>
    </recommendedName>
</protein>
<dbReference type="Proteomes" id="UP000823775">
    <property type="component" value="Unassembled WGS sequence"/>
</dbReference>
<evidence type="ECO:0000313" key="8">
    <source>
        <dbReference type="Proteomes" id="UP000823775"/>
    </source>
</evidence>
<reference evidence="7 8" key="1">
    <citation type="journal article" date="2021" name="BMC Genomics">
        <title>Datura genome reveals duplications of psychoactive alkaloid biosynthetic genes and high mutation rate following tissue culture.</title>
        <authorList>
            <person name="Rajewski A."/>
            <person name="Carter-House D."/>
            <person name="Stajich J."/>
            <person name="Litt A."/>
        </authorList>
    </citation>
    <scope>NUCLEOTIDE SEQUENCE [LARGE SCALE GENOMIC DNA]</scope>
    <source>
        <strain evidence="7">AR-01</strain>
    </source>
</reference>
<proteinExistence type="inferred from homology"/>
<accession>A0ABS8UWM7</accession>
<name>A0ABS8UWM7_DATST</name>
<evidence type="ECO:0000256" key="3">
    <source>
        <dbReference type="ARBA" id="ARBA00021456"/>
    </source>
</evidence>
<sequence>MDLTWTIVGVGGSPRVPSSEISGEEDQELRDHPKDAFGIQGSRTDHRTLFNKWNALAVRSQVGQLGSEKGNDSFLKPTFLKPKSRAKRGESPPFLNQSGALRGGGLPCDGCQRFESSYLQLVNIADTKLYDSTQFFRFGGSIYDLSFMDIDKIHPFSSTLGWHSLKSEGRGSNEERLT</sequence>
<keyword evidence="4" id="KW-0150">Chloroplast</keyword>
<feature type="non-terminal residue" evidence="7">
    <location>
        <position position="178"/>
    </location>
</feature>
<evidence type="ECO:0000256" key="1">
    <source>
        <dbReference type="ARBA" id="ARBA00004229"/>
    </source>
</evidence>
<evidence type="ECO:0000256" key="4">
    <source>
        <dbReference type="ARBA" id="ARBA00022528"/>
    </source>
</evidence>
<dbReference type="InterPro" id="IPR022546">
    <property type="entry name" value="Uncharacterised_Ycf68"/>
</dbReference>